<accession>A0A926GCL2</accession>
<gene>
    <name evidence="3" type="ORF">H4P12_12565</name>
</gene>
<keyword evidence="2" id="KW-0812">Transmembrane</keyword>
<feature type="region of interest" description="Disordered" evidence="1">
    <location>
        <begin position="181"/>
        <end position="236"/>
    </location>
</feature>
<evidence type="ECO:0000256" key="2">
    <source>
        <dbReference type="SAM" id="Phobius"/>
    </source>
</evidence>
<dbReference type="Proteomes" id="UP000608594">
    <property type="component" value="Unassembled WGS sequence"/>
</dbReference>
<feature type="transmembrane region" description="Helical" evidence="2">
    <location>
        <begin position="130"/>
        <end position="151"/>
    </location>
</feature>
<evidence type="ECO:0000313" key="3">
    <source>
        <dbReference type="EMBL" id="MBC9247521.1"/>
    </source>
</evidence>
<feature type="transmembrane region" description="Helical" evidence="2">
    <location>
        <begin position="12"/>
        <end position="34"/>
    </location>
</feature>
<dbReference type="EMBL" id="JACOQL010000004">
    <property type="protein sequence ID" value="MBC9247521.1"/>
    <property type="molecule type" value="Genomic_DNA"/>
</dbReference>
<dbReference type="RefSeq" id="WP_187794025.1">
    <property type="nucleotide sequence ID" value="NZ_JACOQL010000004.1"/>
</dbReference>
<comment type="caution">
    <text evidence="3">The sequence shown here is derived from an EMBL/GenBank/DDBJ whole genome shotgun (WGS) entry which is preliminary data.</text>
</comment>
<name>A0A926GCL2_9RHOB</name>
<protein>
    <submittedName>
        <fullName evidence="3">Uncharacterized protein</fullName>
    </submittedName>
</protein>
<evidence type="ECO:0000256" key="1">
    <source>
        <dbReference type="SAM" id="MobiDB-lite"/>
    </source>
</evidence>
<organism evidence="3 4">
    <name type="scientific">Paracoccus amoyensis</name>
    <dbReference type="NCBI Taxonomy" id="2760093"/>
    <lineage>
        <taxon>Bacteria</taxon>
        <taxon>Pseudomonadati</taxon>
        <taxon>Pseudomonadota</taxon>
        <taxon>Alphaproteobacteria</taxon>
        <taxon>Rhodobacterales</taxon>
        <taxon>Paracoccaceae</taxon>
        <taxon>Paracoccus</taxon>
    </lineage>
</organism>
<keyword evidence="2" id="KW-0472">Membrane</keyword>
<evidence type="ECO:0000313" key="4">
    <source>
        <dbReference type="Proteomes" id="UP000608594"/>
    </source>
</evidence>
<keyword evidence="4" id="KW-1185">Reference proteome</keyword>
<dbReference type="AlphaFoldDB" id="A0A926GCL2"/>
<feature type="transmembrane region" description="Helical" evidence="2">
    <location>
        <begin position="99"/>
        <end position="118"/>
    </location>
</feature>
<feature type="transmembrane region" description="Helical" evidence="2">
    <location>
        <begin position="72"/>
        <end position="92"/>
    </location>
</feature>
<reference evidence="3" key="1">
    <citation type="submission" date="2020-08" db="EMBL/GenBank/DDBJ databases">
        <title>Paracoccus amoyensis sp. nov., isolated from the surface seawater at coast of Xiamen, Fujian.</title>
        <authorList>
            <person name="Lyu L."/>
        </authorList>
    </citation>
    <scope>NUCLEOTIDE SEQUENCE</scope>
    <source>
        <strain evidence="3">11-3</strain>
    </source>
</reference>
<proteinExistence type="predicted"/>
<feature type="compositionally biased region" description="Basic and acidic residues" evidence="1">
    <location>
        <begin position="181"/>
        <end position="191"/>
    </location>
</feature>
<keyword evidence="2" id="KW-1133">Transmembrane helix</keyword>
<sequence>MSDPNSTARNDHGWLLAGIWASLLSAVVLGLLSVTRGLPVWMPLNVPTHAFYGPEVAQETALDLSHTAVGGFIHVVACFFWAAVAVVILRILRRFRIGSVWLAGLGTAVLAGLIDYGVMPMRLRPGWELVLSPFGVAIGLLALGIGLSLGLRGMGSPEQAGTPFQSAETTPVTAMIVSAEEQPRSELERLRHPGPHVIDQRQQRIDPANQVTEDPNFRHHNTKQPGEPGDDERQTP</sequence>